<dbReference type="AlphaFoldDB" id="A0A418WJQ1"/>
<comment type="caution">
    <text evidence="1">The sequence shown here is derived from an EMBL/GenBank/DDBJ whole genome shotgun (WGS) entry which is preliminary data.</text>
</comment>
<keyword evidence="2" id="KW-1185">Reference proteome</keyword>
<dbReference type="Proteomes" id="UP000286100">
    <property type="component" value="Unassembled WGS sequence"/>
</dbReference>
<proteinExistence type="predicted"/>
<name>A0A418WJQ1_9SPHN</name>
<gene>
    <name evidence="1" type="ORF">D3876_08055</name>
</gene>
<sequence>MSLGHRSEGSVATTTAGLRGTIWNPDLLPGDRRWIQRFCENTPAPLVSEKAANEGSLGGPGGTTMAIVRLNRAVIEAVR</sequence>
<evidence type="ECO:0000313" key="1">
    <source>
        <dbReference type="EMBL" id="RJF90230.1"/>
    </source>
</evidence>
<accession>A0A418WJQ1</accession>
<organism evidence="1 2">
    <name type="scientific">Sphingomonas cavernae</name>
    <dbReference type="NCBI Taxonomy" id="2320861"/>
    <lineage>
        <taxon>Bacteria</taxon>
        <taxon>Pseudomonadati</taxon>
        <taxon>Pseudomonadota</taxon>
        <taxon>Alphaproteobacteria</taxon>
        <taxon>Sphingomonadales</taxon>
        <taxon>Sphingomonadaceae</taxon>
        <taxon>Sphingomonas</taxon>
    </lineage>
</organism>
<protein>
    <submittedName>
        <fullName evidence="1">Uncharacterized protein</fullName>
    </submittedName>
</protein>
<reference evidence="1 2" key="1">
    <citation type="submission" date="2018-09" db="EMBL/GenBank/DDBJ databases">
        <authorList>
            <person name="Zhu H."/>
        </authorList>
    </citation>
    <scope>NUCLEOTIDE SEQUENCE [LARGE SCALE GENOMIC DNA]</scope>
    <source>
        <strain evidence="1 2">K2R01-6</strain>
    </source>
</reference>
<evidence type="ECO:0000313" key="2">
    <source>
        <dbReference type="Proteomes" id="UP000286100"/>
    </source>
</evidence>
<dbReference type="EMBL" id="QYUM01000003">
    <property type="protein sequence ID" value="RJF90230.1"/>
    <property type="molecule type" value="Genomic_DNA"/>
</dbReference>